<keyword evidence="1" id="KW-0808">Transferase</keyword>
<organism evidence="3 4">
    <name type="scientific">Actinomadura napierensis</name>
    <dbReference type="NCBI Taxonomy" id="267854"/>
    <lineage>
        <taxon>Bacteria</taxon>
        <taxon>Bacillati</taxon>
        <taxon>Actinomycetota</taxon>
        <taxon>Actinomycetes</taxon>
        <taxon>Streptosporangiales</taxon>
        <taxon>Thermomonosporaceae</taxon>
        <taxon>Actinomadura</taxon>
    </lineage>
</organism>
<dbReference type="Pfam" id="PF00682">
    <property type="entry name" value="HMGL-like"/>
    <property type="match status" value="1"/>
</dbReference>
<evidence type="ECO:0000313" key="4">
    <source>
        <dbReference type="Proteomes" id="UP001501020"/>
    </source>
</evidence>
<reference evidence="4" key="1">
    <citation type="journal article" date="2019" name="Int. J. Syst. Evol. Microbiol.">
        <title>The Global Catalogue of Microorganisms (GCM) 10K type strain sequencing project: providing services to taxonomists for standard genome sequencing and annotation.</title>
        <authorList>
            <consortium name="The Broad Institute Genomics Platform"/>
            <consortium name="The Broad Institute Genome Sequencing Center for Infectious Disease"/>
            <person name="Wu L."/>
            <person name="Ma J."/>
        </authorList>
    </citation>
    <scope>NUCLEOTIDE SEQUENCE [LARGE SCALE GENOMIC DNA]</scope>
    <source>
        <strain evidence="4">JCM 13850</strain>
    </source>
</reference>
<dbReference type="Gene3D" id="3.20.20.70">
    <property type="entry name" value="Aldolase class I"/>
    <property type="match status" value="1"/>
</dbReference>
<dbReference type="Gene3D" id="1.10.238.260">
    <property type="match status" value="1"/>
</dbReference>
<feature type="domain" description="Pyruvate carboxyltransferase" evidence="2">
    <location>
        <begin position="21"/>
        <end position="287"/>
    </location>
</feature>
<keyword evidence="4" id="KW-1185">Reference proteome</keyword>
<dbReference type="PROSITE" id="PS50991">
    <property type="entry name" value="PYR_CT"/>
    <property type="match status" value="1"/>
</dbReference>
<dbReference type="PANTHER" id="PTHR42880:SF1">
    <property type="entry name" value="ISOPROPYLMALATE_HOMOCITRATE_CITRAMALATE SYNTHASE FAMILY PROTEIN"/>
    <property type="match status" value="1"/>
</dbReference>
<dbReference type="InterPro" id="IPR013785">
    <property type="entry name" value="Aldolase_TIM"/>
</dbReference>
<dbReference type="PROSITE" id="PS00816">
    <property type="entry name" value="AIPM_HOMOCIT_SYNTH_2"/>
    <property type="match status" value="1"/>
</dbReference>
<dbReference type="Pfam" id="PF22617">
    <property type="entry name" value="HCS_D2"/>
    <property type="match status" value="1"/>
</dbReference>
<accession>A0ABP5L789</accession>
<name>A0ABP5L789_9ACTN</name>
<evidence type="ECO:0000256" key="1">
    <source>
        <dbReference type="ARBA" id="ARBA00022679"/>
    </source>
</evidence>
<sequence length="430" mass="46641">MILVNIDTYGFDCQSEGMPQIHFLDVTNRDGVQTARTGLSKFGKTMVNFYLGRLGVAQSEIGFPFLFHEVPYVRAQIALAEAGAFGDLRLSGWCRGVPQDVEKAVQVRAGGKGLAHYNLSISTSDYMLANKFRGKLDRDAVIREMTAAVRAAKAGGARTVGVNAEDGSRTDDGFLTEFALAAKEAGADRVRYCDTIGGDTPDRIRERFAKLASAVGMPVETHCHNDLGLAVANSIHGALGDLQAGQDAWINTCVNGIGERSGNADLLSTILAFRHAFDPQVNGSEIGDPIDLSWARRFALWASYAFGQPLPYNQVGVGRNAFAHESGIHADGALKDHGNYELYDDETLGPFPDDWHARRGRVVLTGEYGGKAGFRHVMDGLGVEPADEELSFKLVQLCNAQTSRPLTDDELRLIAEYPRELALLFSGAIE</sequence>
<proteinExistence type="predicted"/>
<comment type="caution">
    <text evidence="3">The sequence shown here is derived from an EMBL/GenBank/DDBJ whole genome shotgun (WGS) entry which is preliminary data.</text>
</comment>
<evidence type="ECO:0000313" key="3">
    <source>
        <dbReference type="EMBL" id="GAA2140812.1"/>
    </source>
</evidence>
<gene>
    <name evidence="3" type="ORF">GCM10009727_38060</name>
</gene>
<dbReference type="PANTHER" id="PTHR42880">
    <property type="entry name" value="HOMOCITRATE SYNTHASE"/>
    <property type="match status" value="1"/>
</dbReference>
<evidence type="ECO:0000259" key="2">
    <source>
        <dbReference type="PROSITE" id="PS50991"/>
    </source>
</evidence>
<protein>
    <submittedName>
        <fullName evidence="3">Homocitrate synthase</fullName>
    </submittedName>
</protein>
<dbReference type="InterPro" id="IPR002034">
    <property type="entry name" value="AIPM/Hcit_synth_CS"/>
</dbReference>
<dbReference type="SUPFAM" id="SSF51569">
    <property type="entry name" value="Aldolase"/>
    <property type="match status" value="1"/>
</dbReference>
<dbReference type="InterPro" id="IPR000891">
    <property type="entry name" value="PYR_CT"/>
</dbReference>
<dbReference type="EMBL" id="BAAAMR010000031">
    <property type="protein sequence ID" value="GAA2140812.1"/>
    <property type="molecule type" value="Genomic_DNA"/>
</dbReference>
<dbReference type="Proteomes" id="UP001501020">
    <property type="component" value="Unassembled WGS sequence"/>
</dbReference>
<dbReference type="InterPro" id="IPR054691">
    <property type="entry name" value="LeuA/HCS_post-cat"/>
</dbReference>